<keyword evidence="12" id="KW-1185">Reference proteome</keyword>
<dbReference type="EC" id="6.2.1.3" evidence="6"/>
<dbReference type="CDD" id="cd05936">
    <property type="entry name" value="FC-FACS_FadD_like"/>
    <property type="match status" value="1"/>
</dbReference>
<dbReference type="PANTHER" id="PTHR43767:SF8">
    <property type="entry name" value="LONG-CHAIN-FATTY-ACID--COA LIGASE"/>
    <property type="match status" value="1"/>
</dbReference>
<dbReference type="PROSITE" id="PS00455">
    <property type="entry name" value="AMP_BINDING"/>
    <property type="match status" value="1"/>
</dbReference>
<reference evidence="11 12" key="1">
    <citation type="submission" date="2019-09" db="EMBL/GenBank/DDBJ databases">
        <title>Phylogeny of genus Pseudoclavibacter and closely related genus.</title>
        <authorList>
            <person name="Li Y."/>
        </authorList>
    </citation>
    <scope>NUCLEOTIDE SEQUENCE [LARGE SCALE GENOMIC DNA]</scope>
    <source>
        <strain evidence="11 12">DSM 23821</strain>
    </source>
</reference>
<evidence type="ECO:0000259" key="10">
    <source>
        <dbReference type="Pfam" id="PF13193"/>
    </source>
</evidence>
<comment type="similarity">
    <text evidence="3">Belongs to the ATP-dependent AMP-binding enzyme family.</text>
</comment>
<dbReference type="InterPro" id="IPR045851">
    <property type="entry name" value="AMP-bd_C_sf"/>
</dbReference>
<dbReference type="RefSeq" id="WP_158039838.1">
    <property type="nucleotide sequence ID" value="NZ_JACCFV010000001.1"/>
</dbReference>
<evidence type="ECO:0000256" key="2">
    <source>
        <dbReference type="ARBA" id="ARBA00005005"/>
    </source>
</evidence>
<dbReference type="GO" id="GO:0016020">
    <property type="term" value="C:membrane"/>
    <property type="evidence" value="ECO:0007669"/>
    <property type="project" value="UniProtKB-SubCell"/>
</dbReference>
<dbReference type="SUPFAM" id="SSF56801">
    <property type="entry name" value="Acetyl-CoA synthetase-like"/>
    <property type="match status" value="1"/>
</dbReference>
<dbReference type="Pfam" id="PF00501">
    <property type="entry name" value="AMP-binding"/>
    <property type="match status" value="1"/>
</dbReference>
<name>A0A7J5C0J5_9MICO</name>
<evidence type="ECO:0000256" key="5">
    <source>
        <dbReference type="ARBA" id="ARBA00023136"/>
    </source>
</evidence>
<evidence type="ECO:0000313" key="12">
    <source>
        <dbReference type="Proteomes" id="UP000467240"/>
    </source>
</evidence>
<evidence type="ECO:0000256" key="3">
    <source>
        <dbReference type="ARBA" id="ARBA00006432"/>
    </source>
</evidence>
<keyword evidence="4" id="KW-0436">Ligase</keyword>
<dbReference type="InterPro" id="IPR050237">
    <property type="entry name" value="ATP-dep_AMP-bd_enzyme"/>
</dbReference>
<keyword evidence="5" id="KW-0472">Membrane</keyword>
<dbReference type="InterPro" id="IPR025110">
    <property type="entry name" value="AMP-bd_C"/>
</dbReference>
<dbReference type="Gene3D" id="3.40.50.12780">
    <property type="entry name" value="N-terminal domain of ligase-like"/>
    <property type="match status" value="1"/>
</dbReference>
<dbReference type="FunFam" id="3.40.50.12780:FF:000003">
    <property type="entry name" value="Long-chain-fatty-acid--CoA ligase FadD"/>
    <property type="match status" value="1"/>
</dbReference>
<evidence type="ECO:0000256" key="4">
    <source>
        <dbReference type="ARBA" id="ARBA00022598"/>
    </source>
</evidence>
<dbReference type="Proteomes" id="UP000467240">
    <property type="component" value="Unassembled WGS sequence"/>
</dbReference>
<evidence type="ECO:0000256" key="1">
    <source>
        <dbReference type="ARBA" id="ARBA00004170"/>
    </source>
</evidence>
<organism evidence="11 12">
    <name type="scientific">Pseudoclavibacter chungangensis</name>
    <dbReference type="NCBI Taxonomy" id="587635"/>
    <lineage>
        <taxon>Bacteria</taxon>
        <taxon>Bacillati</taxon>
        <taxon>Actinomycetota</taxon>
        <taxon>Actinomycetes</taxon>
        <taxon>Micrococcales</taxon>
        <taxon>Microbacteriaceae</taxon>
        <taxon>Pseudoclavibacter</taxon>
    </lineage>
</organism>
<comment type="pathway">
    <text evidence="2">Lipid metabolism; fatty acid beta-oxidation.</text>
</comment>
<dbReference type="InterPro" id="IPR020845">
    <property type="entry name" value="AMP-binding_CS"/>
</dbReference>
<dbReference type="Pfam" id="PF13193">
    <property type="entry name" value="AMP-binding_C"/>
    <property type="match status" value="1"/>
</dbReference>
<protein>
    <recommendedName>
        <fullName evidence="7">Long-chain-fatty-acid--CoA ligase</fullName>
        <ecNumber evidence="6">6.2.1.3</ecNumber>
    </recommendedName>
    <alternativeName>
        <fullName evidence="8">Long-chain acyl-CoA synthetase</fullName>
    </alternativeName>
</protein>
<dbReference type="OrthoDB" id="9803968at2"/>
<feature type="domain" description="AMP-dependent synthetase/ligase" evidence="9">
    <location>
        <begin position="38"/>
        <end position="425"/>
    </location>
</feature>
<dbReference type="Gene3D" id="3.30.300.30">
    <property type="match status" value="1"/>
</dbReference>
<evidence type="ECO:0000259" key="9">
    <source>
        <dbReference type="Pfam" id="PF00501"/>
    </source>
</evidence>
<dbReference type="GO" id="GO:0004467">
    <property type="term" value="F:long-chain fatty acid-CoA ligase activity"/>
    <property type="evidence" value="ECO:0007669"/>
    <property type="project" value="UniProtKB-EC"/>
</dbReference>
<accession>A0A7J5C0J5</accession>
<gene>
    <name evidence="11" type="ORF">F8O01_05305</name>
</gene>
<dbReference type="EMBL" id="WBJZ01000005">
    <property type="protein sequence ID" value="KAB1659674.1"/>
    <property type="molecule type" value="Genomic_DNA"/>
</dbReference>
<comment type="subcellular location">
    <subcellularLocation>
        <location evidence="1">Membrane</location>
        <topology evidence="1">Peripheral membrane protein</topology>
    </subcellularLocation>
</comment>
<dbReference type="AlphaFoldDB" id="A0A7J5C0J5"/>
<evidence type="ECO:0000313" key="11">
    <source>
        <dbReference type="EMBL" id="KAB1659674.1"/>
    </source>
</evidence>
<dbReference type="InterPro" id="IPR000873">
    <property type="entry name" value="AMP-dep_synth/lig_dom"/>
</dbReference>
<comment type="caution">
    <text evidence="11">The sequence shown here is derived from an EMBL/GenBank/DDBJ whole genome shotgun (WGS) entry which is preliminary data.</text>
</comment>
<evidence type="ECO:0000256" key="8">
    <source>
        <dbReference type="ARBA" id="ARBA00042773"/>
    </source>
</evidence>
<feature type="domain" description="AMP-binding enzyme C-terminal" evidence="10">
    <location>
        <begin position="476"/>
        <end position="550"/>
    </location>
</feature>
<evidence type="ECO:0000256" key="7">
    <source>
        <dbReference type="ARBA" id="ARBA00039545"/>
    </source>
</evidence>
<evidence type="ECO:0000256" key="6">
    <source>
        <dbReference type="ARBA" id="ARBA00026121"/>
    </source>
</evidence>
<dbReference type="PANTHER" id="PTHR43767">
    <property type="entry name" value="LONG-CHAIN-FATTY-ACID--COA LIGASE"/>
    <property type="match status" value="1"/>
</dbReference>
<dbReference type="InterPro" id="IPR042099">
    <property type="entry name" value="ANL_N_sf"/>
</dbReference>
<sequence length="559" mass="61265">MSETPPSTHDRPWLRFYAEGIAADLGDPTDESIGDMVRRAARLHGDRPAFSNLGGTLSFTDIERLSDRFAKNLVALGLEPGDRIALQMPNLLQYPVAIFGALKAGLAVVNINPLYTEAEIRRVVEDAKPRAFVVLGMFADKLERVLPGSSIEHVILTRPGDLLPGPRRTLVNFVARRIKRMEPPFSLPNAIPYRHMVAEPTGHPQLPTPHADDIAFLQYTGGTTGGPKAAVLTHRNLLANQEQIVGLIGTAFHEPNPVVIAALPMYHVFSLTVNCFGLFMFGAETVLITNPRDLDDFVATLRKTRPNGIILVSTLAGGLLENEGFRGLDFSRLEIALAGGMAVRTAVADRWKEVTGIPILEGYGLTETSPVVSVNPPHLPPRLGTIGIPLPSTEVEIRDEDGNRLPTGEAGELVVRGPQVMREYWNRPDATAEIFADGGWLRTGDIATIDEDGYLTIVDRKKEMIVVSGFNVYPSEIEDAAMLHPGVLEAGCIGIPNEHSGEVPKLFVVRRDASLTEDEVRAHLKTQLTGYKRPREIVFRDELPKSNVGKVLRKDLKDL</sequence>
<proteinExistence type="inferred from homology"/>